<reference evidence="2" key="1">
    <citation type="submission" date="2022-01" db="EMBL/GenBank/DDBJ databases">
        <authorList>
            <person name="King R."/>
        </authorList>
    </citation>
    <scope>NUCLEOTIDE SEQUENCE</scope>
</reference>
<protein>
    <submittedName>
        <fullName evidence="2">Uncharacterized protein</fullName>
    </submittedName>
</protein>
<dbReference type="OrthoDB" id="6609542at2759"/>
<name>A0A9P0HUH8_NEZVI</name>
<evidence type="ECO:0000313" key="3">
    <source>
        <dbReference type="Proteomes" id="UP001152798"/>
    </source>
</evidence>
<organism evidence="2 3">
    <name type="scientific">Nezara viridula</name>
    <name type="common">Southern green stink bug</name>
    <name type="synonym">Cimex viridulus</name>
    <dbReference type="NCBI Taxonomy" id="85310"/>
    <lineage>
        <taxon>Eukaryota</taxon>
        <taxon>Metazoa</taxon>
        <taxon>Ecdysozoa</taxon>
        <taxon>Arthropoda</taxon>
        <taxon>Hexapoda</taxon>
        <taxon>Insecta</taxon>
        <taxon>Pterygota</taxon>
        <taxon>Neoptera</taxon>
        <taxon>Paraneoptera</taxon>
        <taxon>Hemiptera</taxon>
        <taxon>Heteroptera</taxon>
        <taxon>Panheteroptera</taxon>
        <taxon>Pentatomomorpha</taxon>
        <taxon>Pentatomoidea</taxon>
        <taxon>Pentatomidae</taxon>
        <taxon>Pentatominae</taxon>
        <taxon>Nezara</taxon>
    </lineage>
</organism>
<keyword evidence="3" id="KW-1185">Reference proteome</keyword>
<dbReference type="EMBL" id="OV725083">
    <property type="protein sequence ID" value="CAH1407883.1"/>
    <property type="molecule type" value="Genomic_DNA"/>
</dbReference>
<dbReference type="Proteomes" id="UP001152798">
    <property type="component" value="Chromosome 7"/>
</dbReference>
<feature type="coiled-coil region" evidence="1">
    <location>
        <begin position="419"/>
        <end position="446"/>
    </location>
</feature>
<feature type="coiled-coil region" evidence="1">
    <location>
        <begin position="291"/>
        <end position="395"/>
    </location>
</feature>
<evidence type="ECO:0000313" key="2">
    <source>
        <dbReference type="EMBL" id="CAH1407883.1"/>
    </source>
</evidence>
<feature type="non-terminal residue" evidence="2">
    <location>
        <position position="590"/>
    </location>
</feature>
<gene>
    <name evidence="2" type="ORF">NEZAVI_LOCUS15507</name>
</gene>
<proteinExistence type="predicted"/>
<dbReference type="AlphaFoldDB" id="A0A9P0HUH8"/>
<evidence type="ECO:0000256" key="1">
    <source>
        <dbReference type="SAM" id="Coils"/>
    </source>
</evidence>
<keyword evidence="1" id="KW-0175">Coiled coil</keyword>
<sequence length="590" mass="68397">MKIRYKAVDHSPDVYRQANGSYSFKKTRMVIWNHCLRNTSKGDSRKKPIKDDIQALDYLPKNDLQNLHLLNTKLLSAIYNDSQLRKDEQNNFMKIISQLSEVVKELKDQNSINNMIKKSNDLTLEPQALTIECQYGTTISPRLSPQRTNAERDCDINTNPLDLKDVQNLMSAWEQVSNESKAIDSNPTSVPGSVHSLNSLYYEKSERNFKLSREKSKTITKKLQNKIFQDKLKNLSLKLRSQGKYLSKTRGVLKQFQEQGKSIASVVEDIKHDQEKEKFVLETLINRIEKMAKNDELVNGQTNEIKDLEERIARIESRLTENNGRIVHKDKEIYKLMEELKQANLVKDEYQSKNTQLNKEISDCFIRLASNKKQIDELKESIRKERALNDSIKQTYEINLKNVVGNAVQEQRQIIQEIKTSFDNNIASLQTENSELKAKIYQLEEDGKRICNDSKIRVVKAKKQLYSQATVASQKLIKADGKIKEFYYTVEKLMKGIYYRLYEAELEQIKRKCHEEGGVQAASYILGVSATQMSRVLAAGSVPSLHEWMECCKRLVYKEKFAEDLAGFILSLFWPILPKDFAKGYWRQFM</sequence>
<accession>A0A9P0HUH8</accession>